<gene>
    <name evidence="2" type="ORF">HR45_18710</name>
</gene>
<name>A0A094LLM3_9GAMM</name>
<accession>A0A094LLM3</accession>
<comment type="caution">
    <text evidence="2">The sequence shown here is derived from an EMBL/GenBank/DDBJ whole genome shotgun (WGS) entry which is preliminary data.</text>
</comment>
<feature type="transmembrane region" description="Helical" evidence="1">
    <location>
        <begin position="39"/>
        <end position="61"/>
    </location>
</feature>
<keyword evidence="1" id="KW-0472">Membrane</keyword>
<keyword evidence="1" id="KW-0812">Transmembrane</keyword>
<evidence type="ECO:0000256" key="1">
    <source>
        <dbReference type="SAM" id="Phobius"/>
    </source>
</evidence>
<organism evidence="2 3">
    <name type="scientific">Shewanella mangrovi</name>
    <dbReference type="NCBI Taxonomy" id="1515746"/>
    <lineage>
        <taxon>Bacteria</taxon>
        <taxon>Pseudomonadati</taxon>
        <taxon>Pseudomonadota</taxon>
        <taxon>Gammaproteobacteria</taxon>
        <taxon>Alteromonadales</taxon>
        <taxon>Shewanellaceae</taxon>
        <taxon>Shewanella</taxon>
    </lineage>
</organism>
<protein>
    <submittedName>
        <fullName evidence="2">Uncharacterized protein</fullName>
    </submittedName>
</protein>
<dbReference type="EMBL" id="JPEO01000026">
    <property type="protein sequence ID" value="KFZ36038.1"/>
    <property type="molecule type" value="Genomic_DNA"/>
</dbReference>
<dbReference type="RefSeq" id="WP_037445721.1">
    <property type="nucleotide sequence ID" value="NZ_JPEO01000026.1"/>
</dbReference>
<reference evidence="2 3" key="1">
    <citation type="submission" date="2014-06" db="EMBL/GenBank/DDBJ databases">
        <title>Shewanella sp. YQH10.</title>
        <authorList>
            <person name="Liu Y."/>
            <person name="Zeng R."/>
        </authorList>
    </citation>
    <scope>NUCLEOTIDE SEQUENCE [LARGE SCALE GENOMIC DNA]</scope>
    <source>
        <strain evidence="2 3">YQH10</strain>
    </source>
</reference>
<evidence type="ECO:0000313" key="3">
    <source>
        <dbReference type="Proteomes" id="UP000029264"/>
    </source>
</evidence>
<evidence type="ECO:0000313" key="2">
    <source>
        <dbReference type="EMBL" id="KFZ36038.1"/>
    </source>
</evidence>
<keyword evidence="1" id="KW-1133">Transmembrane helix</keyword>
<keyword evidence="3" id="KW-1185">Reference proteome</keyword>
<dbReference type="Proteomes" id="UP000029264">
    <property type="component" value="Unassembled WGS sequence"/>
</dbReference>
<proteinExistence type="predicted"/>
<sequence length="182" mass="20498">MQQIPDTHDHRVLCKSLGKLIYRPSLSAKEMVKANYPQVFVTNGIITLLWLASLLLIVLYVGANPPWYGWLGLVLCAVIWLLACKLLASSVPQFYSARWDFIGEKGILSQRKNGQGKVLSQTMMLFDAQLSCRQLADTLEIRQGKQRLQFSKATSGKAYQAVMQAVQNFRPKSKGKRARIGR</sequence>
<feature type="transmembrane region" description="Helical" evidence="1">
    <location>
        <begin position="67"/>
        <end position="88"/>
    </location>
</feature>
<dbReference type="AlphaFoldDB" id="A0A094LLM3"/>